<dbReference type="Proteomes" id="UP001230504">
    <property type="component" value="Unassembled WGS sequence"/>
</dbReference>
<dbReference type="GeneID" id="85445103"/>
<feature type="compositionally biased region" description="Basic and acidic residues" evidence="1">
    <location>
        <begin position="171"/>
        <end position="181"/>
    </location>
</feature>
<dbReference type="RefSeq" id="XP_060417224.1">
    <property type="nucleotide sequence ID" value="XM_060560863.1"/>
</dbReference>
<accession>A0AAD8Q6Z3</accession>
<gene>
    <name evidence="3" type="ORF">LY79DRAFT_588069</name>
</gene>
<keyword evidence="2" id="KW-0732">Signal</keyword>
<evidence type="ECO:0000313" key="4">
    <source>
        <dbReference type="Proteomes" id="UP001230504"/>
    </source>
</evidence>
<dbReference type="AlphaFoldDB" id="A0AAD8Q6Z3"/>
<proteinExistence type="predicted"/>
<feature type="region of interest" description="Disordered" evidence="1">
    <location>
        <begin position="169"/>
        <end position="211"/>
    </location>
</feature>
<keyword evidence="4" id="KW-1185">Reference proteome</keyword>
<comment type="caution">
    <text evidence="3">The sequence shown here is derived from an EMBL/GenBank/DDBJ whole genome shotgun (WGS) entry which is preliminary data.</text>
</comment>
<feature type="chain" id="PRO_5042104400" description="Secreted protein" evidence="2">
    <location>
        <begin position="20"/>
        <end position="211"/>
    </location>
</feature>
<evidence type="ECO:0000256" key="1">
    <source>
        <dbReference type="SAM" id="MobiDB-lite"/>
    </source>
</evidence>
<sequence>MRAASFFCGVSVLLPLVNAQASTGAEAPLITASARAFFIFDTHPTGSLEASIIAHNRRNETHHVACPTADAACKKEGHWPATVTHIEGSSWIGTNTATAGIEKQWRLRSVLRNNCRRGGVDDGRVQSVSAPFVLVRVASYSDLCDLHKSGTVYQIGIWKTCDWSNGKRVVSGRDRRRRDDGNGNQVGDRSRHRDGDGNGCGGVDVGSGEWV</sequence>
<dbReference type="EMBL" id="JAHLJV010000012">
    <property type="protein sequence ID" value="KAK1596338.1"/>
    <property type="molecule type" value="Genomic_DNA"/>
</dbReference>
<evidence type="ECO:0000256" key="2">
    <source>
        <dbReference type="SAM" id="SignalP"/>
    </source>
</evidence>
<protein>
    <recommendedName>
        <fullName evidence="5">Secreted protein</fullName>
    </recommendedName>
</protein>
<evidence type="ECO:0000313" key="3">
    <source>
        <dbReference type="EMBL" id="KAK1596338.1"/>
    </source>
</evidence>
<feature type="signal peptide" evidence="2">
    <location>
        <begin position="1"/>
        <end position="19"/>
    </location>
</feature>
<name>A0AAD8Q6Z3_9PEZI</name>
<organism evidence="3 4">
    <name type="scientific">Colletotrichum navitas</name>
    <dbReference type="NCBI Taxonomy" id="681940"/>
    <lineage>
        <taxon>Eukaryota</taxon>
        <taxon>Fungi</taxon>
        <taxon>Dikarya</taxon>
        <taxon>Ascomycota</taxon>
        <taxon>Pezizomycotina</taxon>
        <taxon>Sordariomycetes</taxon>
        <taxon>Hypocreomycetidae</taxon>
        <taxon>Glomerellales</taxon>
        <taxon>Glomerellaceae</taxon>
        <taxon>Colletotrichum</taxon>
        <taxon>Colletotrichum graminicola species complex</taxon>
    </lineage>
</organism>
<evidence type="ECO:0008006" key="5">
    <source>
        <dbReference type="Google" id="ProtNLM"/>
    </source>
</evidence>
<reference evidence="3" key="1">
    <citation type="submission" date="2021-06" db="EMBL/GenBank/DDBJ databases">
        <title>Comparative genomics, transcriptomics and evolutionary studies reveal genomic signatures of adaptation to plant cell wall in hemibiotrophic fungi.</title>
        <authorList>
            <consortium name="DOE Joint Genome Institute"/>
            <person name="Baroncelli R."/>
            <person name="Diaz J.F."/>
            <person name="Benocci T."/>
            <person name="Peng M."/>
            <person name="Battaglia E."/>
            <person name="Haridas S."/>
            <person name="Andreopoulos W."/>
            <person name="Labutti K."/>
            <person name="Pangilinan J."/>
            <person name="Floch G.L."/>
            <person name="Makela M.R."/>
            <person name="Henrissat B."/>
            <person name="Grigoriev I.V."/>
            <person name="Crouch J.A."/>
            <person name="De Vries R.P."/>
            <person name="Sukno S.A."/>
            <person name="Thon M.R."/>
        </authorList>
    </citation>
    <scope>NUCLEOTIDE SEQUENCE</scope>
    <source>
        <strain evidence="3">CBS 125086</strain>
    </source>
</reference>